<keyword evidence="4" id="KW-1185">Reference proteome</keyword>
<evidence type="ECO:0000256" key="1">
    <source>
        <dbReference type="SAM" id="MobiDB-lite"/>
    </source>
</evidence>
<protein>
    <recommendedName>
        <fullName evidence="2">PRC-barrel domain-containing protein</fullName>
    </recommendedName>
</protein>
<dbReference type="Gene3D" id="3.90.50.10">
    <property type="entry name" value="Photosynthetic Reaction Center, subunit H, domain 2"/>
    <property type="match status" value="1"/>
</dbReference>
<dbReference type="PANTHER" id="PTHR36505:SF1">
    <property type="entry name" value="BLR1072 PROTEIN"/>
    <property type="match status" value="1"/>
</dbReference>
<dbReference type="SUPFAM" id="SSF50346">
    <property type="entry name" value="PRC-barrel domain"/>
    <property type="match status" value="1"/>
</dbReference>
<sequence>MEEPAGTLTPLSESGQTIADPAQDVRGRDVVDSDGESVGTVADLLVDPDQGTVRFLRVEHGGLLGFGASSSFVPVEAVTRVTDEQVVVGSGRDRIAGAPRYDPDLADQHDYYEQVYGHYGYPPFWAPGYIYPGFPIGR</sequence>
<dbReference type="Proteomes" id="UP000609879">
    <property type="component" value="Unassembled WGS sequence"/>
</dbReference>
<gene>
    <name evidence="3" type="ORF">Ade02nite_30230</name>
</gene>
<reference evidence="3 4" key="1">
    <citation type="submission" date="2021-01" db="EMBL/GenBank/DDBJ databases">
        <title>Whole genome shotgun sequence of Actinoplanes deccanensis NBRC 13994.</title>
        <authorList>
            <person name="Komaki H."/>
            <person name="Tamura T."/>
        </authorList>
    </citation>
    <scope>NUCLEOTIDE SEQUENCE [LARGE SCALE GENOMIC DNA]</scope>
    <source>
        <strain evidence="3 4">NBRC 13994</strain>
    </source>
</reference>
<evidence type="ECO:0000259" key="2">
    <source>
        <dbReference type="Pfam" id="PF05239"/>
    </source>
</evidence>
<dbReference type="PANTHER" id="PTHR36505">
    <property type="entry name" value="BLR1072 PROTEIN"/>
    <property type="match status" value="1"/>
</dbReference>
<accession>A0ABQ3Y301</accession>
<evidence type="ECO:0000313" key="3">
    <source>
        <dbReference type="EMBL" id="GID74382.1"/>
    </source>
</evidence>
<comment type="caution">
    <text evidence="3">The sequence shown here is derived from an EMBL/GenBank/DDBJ whole genome shotgun (WGS) entry which is preliminary data.</text>
</comment>
<proteinExistence type="predicted"/>
<dbReference type="EMBL" id="BOMI01000059">
    <property type="protein sequence ID" value="GID74382.1"/>
    <property type="molecule type" value="Genomic_DNA"/>
</dbReference>
<evidence type="ECO:0000313" key="4">
    <source>
        <dbReference type="Proteomes" id="UP000609879"/>
    </source>
</evidence>
<dbReference type="RefSeq" id="WP_203762635.1">
    <property type="nucleotide sequence ID" value="NZ_BAAABO010000006.1"/>
</dbReference>
<organism evidence="3 4">
    <name type="scientific">Paractinoplanes deccanensis</name>
    <dbReference type="NCBI Taxonomy" id="113561"/>
    <lineage>
        <taxon>Bacteria</taxon>
        <taxon>Bacillati</taxon>
        <taxon>Actinomycetota</taxon>
        <taxon>Actinomycetes</taxon>
        <taxon>Micromonosporales</taxon>
        <taxon>Micromonosporaceae</taxon>
        <taxon>Paractinoplanes</taxon>
    </lineage>
</organism>
<feature type="region of interest" description="Disordered" evidence="1">
    <location>
        <begin position="1"/>
        <end position="34"/>
    </location>
</feature>
<name>A0ABQ3Y301_9ACTN</name>
<feature type="domain" description="PRC-barrel" evidence="2">
    <location>
        <begin position="22"/>
        <end position="86"/>
    </location>
</feature>
<dbReference type="InterPro" id="IPR027275">
    <property type="entry name" value="PRC-brl_dom"/>
</dbReference>
<dbReference type="Pfam" id="PF05239">
    <property type="entry name" value="PRC"/>
    <property type="match status" value="1"/>
</dbReference>
<dbReference type="InterPro" id="IPR011033">
    <property type="entry name" value="PRC_barrel-like_sf"/>
</dbReference>
<dbReference type="InterPro" id="IPR014747">
    <property type="entry name" value="Bac_photo_RC_H_C"/>
</dbReference>